<dbReference type="AlphaFoldDB" id="A0AAW1G5D0"/>
<sequence>MPSKNKGDTRRQQPTQDCWHGSQGRGQDSMAHVDLRPPSSSFPFPHGLRQAAREPLGPVRGGRPSDNSPPA</sequence>
<name>A0AAW1G5D0_ZOAVI</name>
<keyword evidence="3" id="KW-1185">Reference proteome</keyword>
<protein>
    <submittedName>
        <fullName evidence="2">Uncharacterized protein</fullName>
    </submittedName>
</protein>
<reference evidence="2 3" key="1">
    <citation type="journal article" date="2024" name="Genome Biol. Evol.">
        <title>Chromosome-level genome assembly of the viviparous eelpout Zoarces viviparus.</title>
        <authorList>
            <person name="Fuhrmann N."/>
            <person name="Brasseur M.V."/>
            <person name="Bakowski C.E."/>
            <person name="Podsiadlowski L."/>
            <person name="Prost S."/>
            <person name="Krehenwinkel H."/>
            <person name="Mayer C."/>
        </authorList>
    </citation>
    <scope>NUCLEOTIDE SEQUENCE [LARGE SCALE GENOMIC DNA]</scope>
    <source>
        <strain evidence="2">NO-MEL_2022_Ind0_liver</strain>
    </source>
</reference>
<proteinExistence type="predicted"/>
<feature type="region of interest" description="Disordered" evidence="1">
    <location>
        <begin position="1"/>
        <end position="71"/>
    </location>
</feature>
<evidence type="ECO:0000256" key="1">
    <source>
        <dbReference type="SAM" id="MobiDB-lite"/>
    </source>
</evidence>
<dbReference type="Proteomes" id="UP001488805">
    <property type="component" value="Unassembled WGS sequence"/>
</dbReference>
<organism evidence="2 3">
    <name type="scientific">Zoarces viviparus</name>
    <name type="common">Viviparous eelpout</name>
    <name type="synonym">Blennius viviparus</name>
    <dbReference type="NCBI Taxonomy" id="48416"/>
    <lineage>
        <taxon>Eukaryota</taxon>
        <taxon>Metazoa</taxon>
        <taxon>Chordata</taxon>
        <taxon>Craniata</taxon>
        <taxon>Vertebrata</taxon>
        <taxon>Euteleostomi</taxon>
        <taxon>Actinopterygii</taxon>
        <taxon>Neopterygii</taxon>
        <taxon>Teleostei</taxon>
        <taxon>Neoteleostei</taxon>
        <taxon>Acanthomorphata</taxon>
        <taxon>Eupercaria</taxon>
        <taxon>Perciformes</taxon>
        <taxon>Cottioidei</taxon>
        <taxon>Zoarcales</taxon>
        <taxon>Zoarcidae</taxon>
        <taxon>Zoarcinae</taxon>
        <taxon>Zoarces</taxon>
    </lineage>
</organism>
<accession>A0AAW1G5D0</accession>
<dbReference type="EMBL" id="JBCEZU010000002">
    <property type="protein sequence ID" value="KAK9541329.1"/>
    <property type="molecule type" value="Genomic_DNA"/>
</dbReference>
<feature type="compositionally biased region" description="Basic and acidic residues" evidence="1">
    <location>
        <begin position="1"/>
        <end position="11"/>
    </location>
</feature>
<comment type="caution">
    <text evidence="2">The sequence shown here is derived from an EMBL/GenBank/DDBJ whole genome shotgun (WGS) entry which is preliminary data.</text>
</comment>
<gene>
    <name evidence="2" type="ORF">VZT92_001382</name>
</gene>
<evidence type="ECO:0000313" key="3">
    <source>
        <dbReference type="Proteomes" id="UP001488805"/>
    </source>
</evidence>
<evidence type="ECO:0000313" key="2">
    <source>
        <dbReference type="EMBL" id="KAK9541329.1"/>
    </source>
</evidence>